<protein>
    <submittedName>
        <fullName evidence="2">Uncharacterized protein</fullName>
    </submittedName>
</protein>
<dbReference type="AlphaFoldDB" id="A0A0F9I6Q7"/>
<accession>A0A0F9I6Q7</accession>
<dbReference type="EMBL" id="LAZR01020273">
    <property type="protein sequence ID" value="KKL89485.1"/>
    <property type="molecule type" value="Genomic_DNA"/>
</dbReference>
<name>A0A0F9I6Q7_9ZZZZ</name>
<evidence type="ECO:0000256" key="1">
    <source>
        <dbReference type="SAM" id="Phobius"/>
    </source>
</evidence>
<organism evidence="2">
    <name type="scientific">marine sediment metagenome</name>
    <dbReference type="NCBI Taxonomy" id="412755"/>
    <lineage>
        <taxon>unclassified sequences</taxon>
        <taxon>metagenomes</taxon>
        <taxon>ecological metagenomes</taxon>
    </lineage>
</organism>
<keyword evidence="1" id="KW-0472">Membrane</keyword>
<keyword evidence="1" id="KW-1133">Transmembrane helix</keyword>
<comment type="caution">
    <text evidence="2">The sequence shown here is derived from an EMBL/GenBank/DDBJ whole genome shotgun (WGS) entry which is preliminary data.</text>
</comment>
<keyword evidence="1" id="KW-0812">Transmembrane</keyword>
<evidence type="ECO:0000313" key="2">
    <source>
        <dbReference type="EMBL" id="KKL89485.1"/>
    </source>
</evidence>
<proteinExistence type="predicted"/>
<sequence length="56" mass="6259">MSPFKSYKQIKFAVDKLLNSEVSVKLSDVLFLLLYLVFQIVVLVALTITLIKSGAL</sequence>
<gene>
    <name evidence="2" type="ORF">LCGC14_1914250</name>
</gene>
<feature type="transmembrane region" description="Helical" evidence="1">
    <location>
        <begin position="29"/>
        <end position="51"/>
    </location>
</feature>
<reference evidence="2" key="1">
    <citation type="journal article" date="2015" name="Nature">
        <title>Complex archaea that bridge the gap between prokaryotes and eukaryotes.</title>
        <authorList>
            <person name="Spang A."/>
            <person name="Saw J.H."/>
            <person name="Jorgensen S.L."/>
            <person name="Zaremba-Niedzwiedzka K."/>
            <person name="Martijn J."/>
            <person name="Lind A.E."/>
            <person name="van Eijk R."/>
            <person name="Schleper C."/>
            <person name="Guy L."/>
            <person name="Ettema T.J."/>
        </authorList>
    </citation>
    <scope>NUCLEOTIDE SEQUENCE</scope>
</reference>